<dbReference type="EMBL" id="JABAIA010000002">
    <property type="protein sequence ID" value="NLR66913.1"/>
    <property type="molecule type" value="Genomic_DNA"/>
</dbReference>
<evidence type="ECO:0000313" key="2">
    <source>
        <dbReference type="EMBL" id="NLR66913.1"/>
    </source>
</evidence>
<reference evidence="2 3" key="1">
    <citation type="submission" date="2020-04" db="EMBL/GenBank/DDBJ databases">
        <authorList>
            <person name="Yin C."/>
        </authorList>
    </citation>
    <scope>NUCLEOTIDE SEQUENCE [LARGE SCALE GENOMIC DNA]</scope>
    <source>
        <strain evidence="2 3">Ae27</strain>
    </source>
</reference>
<dbReference type="Proteomes" id="UP000570474">
    <property type="component" value="Unassembled WGS sequence"/>
</dbReference>
<evidence type="ECO:0000256" key="1">
    <source>
        <dbReference type="SAM" id="SignalP"/>
    </source>
</evidence>
<keyword evidence="1" id="KW-0732">Signal</keyword>
<comment type="caution">
    <text evidence="2">The sequence shown here is derived from an EMBL/GenBank/DDBJ whole genome shotgun (WGS) entry which is preliminary data.</text>
</comment>
<protein>
    <recommendedName>
        <fullName evidence="4">Beta-lactamase-inhibitor-like PepSY-like domain-containing protein</fullName>
    </recommendedName>
</protein>
<dbReference type="RefSeq" id="WP_168872811.1">
    <property type="nucleotide sequence ID" value="NZ_JABAIA010000002.1"/>
</dbReference>
<evidence type="ECO:0008006" key="4">
    <source>
        <dbReference type="Google" id="ProtNLM"/>
    </source>
</evidence>
<accession>A0A847RV10</accession>
<dbReference type="AlphaFoldDB" id="A0A847RV10"/>
<keyword evidence="3" id="KW-1185">Reference proteome</keyword>
<sequence length="155" mass="17834">MKFYSVVCRFMLAALFVFICSNAKAQTYSKLIGTPYKEALKFNEQVTKILNLLVDNEPEERTKGTYEYEFYNTSDSLRVNLHIRYGVYPETGLVGEVLLYGSKDYLNKIYKTLFNDKFAPKNPNSVLAHVIRGNEYISINTGFDDGNIRIEEKGK</sequence>
<gene>
    <name evidence="2" type="ORF">HGH92_21575</name>
</gene>
<proteinExistence type="predicted"/>
<feature type="signal peptide" evidence="1">
    <location>
        <begin position="1"/>
        <end position="25"/>
    </location>
</feature>
<evidence type="ECO:0000313" key="3">
    <source>
        <dbReference type="Proteomes" id="UP000570474"/>
    </source>
</evidence>
<name>A0A847RV10_9BACT</name>
<organism evidence="2 3">
    <name type="scientific">Chitinophaga varians</name>
    <dbReference type="NCBI Taxonomy" id="2202339"/>
    <lineage>
        <taxon>Bacteria</taxon>
        <taxon>Pseudomonadati</taxon>
        <taxon>Bacteroidota</taxon>
        <taxon>Chitinophagia</taxon>
        <taxon>Chitinophagales</taxon>
        <taxon>Chitinophagaceae</taxon>
        <taxon>Chitinophaga</taxon>
    </lineage>
</organism>
<feature type="chain" id="PRO_5032310018" description="Beta-lactamase-inhibitor-like PepSY-like domain-containing protein" evidence="1">
    <location>
        <begin position="26"/>
        <end position="155"/>
    </location>
</feature>